<gene>
    <name evidence="1" type="ORF">K3G42_028825</name>
</gene>
<evidence type="ECO:0000313" key="1">
    <source>
        <dbReference type="EMBL" id="KAH8008296.1"/>
    </source>
</evidence>
<reference evidence="1" key="1">
    <citation type="submission" date="2021-08" db="EMBL/GenBank/DDBJ databases">
        <title>The first chromosome-level gecko genome reveals the dynamic sex chromosomes of Neotropical dwarf geckos (Sphaerodactylidae: Sphaerodactylus).</title>
        <authorList>
            <person name="Pinto B.J."/>
            <person name="Keating S.E."/>
            <person name="Gamble T."/>
        </authorList>
    </citation>
    <scope>NUCLEOTIDE SEQUENCE</scope>
    <source>
        <strain evidence="1">TG3544</strain>
    </source>
</reference>
<dbReference type="Proteomes" id="UP000827872">
    <property type="component" value="Linkage Group LG06"/>
</dbReference>
<keyword evidence="2" id="KW-1185">Reference proteome</keyword>
<proteinExistence type="predicted"/>
<name>A0ACB8FRZ2_9SAUR</name>
<dbReference type="EMBL" id="CM037619">
    <property type="protein sequence ID" value="KAH8008296.1"/>
    <property type="molecule type" value="Genomic_DNA"/>
</dbReference>
<comment type="caution">
    <text evidence="1">The sequence shown here is derived from an EMBL/GenBank/DDBJ whole genome shotgun (WGS) entry which is preliminary data.</text>
</comment>
<organism evidence="1 2">
    <name type="scientific">Sphaerodactylus townsendi</name>
    <dbReference type="NCBI Taxonomy" id="933632"/>
    <lineage>
        <taxon>Eukaryota</taxon>
        <taxon>Metazoa</taxon>
        <taxon>Chordata</taxon>
        <taxon>Craniata</taxon>
        <taxon>Vertebrata</taxon>
        <taxon>Euteleostomi</taxon>
        <taxon>Lepidosauria</taxon>
        <taxon>Squamata</taxon>
        <taxon>Bifurcata</taxon>
        <taxon>Gekkota</taxon>
        <taxon>Sphaerodactylidae</taxon>
        <taxon>Sphaerodactylus</taxon>
    </lineage>
</organism>
<accession>A0ACB8FRZ2</accession>
<protein>
    <submittedName>
        <fullName evidence="1">Uncharacterized protein</fullName>
    </submittedName>
</protein>
<evidence type="ECO:0000313" key="2">
    <source>
        <dbReference type="Proteomes" id="UP000827872"/>
    </source>
</evidence>
<sequence>MCNTCQGEYDCVGETVTCKEPWASCSTSVRKASVSFMDFQTIKKGCARQLFPQESISLNSHMMSLSYQSRFCSEDGCNNETYFVSHPAPANHMRCHTCATQGPWCPEGARTQISCVGDQDQCINLDITGNVGPFSNMKLRGCANFPRCEDTLSFYSGTRTIHATCCDTPLCNSFTPDLHLHAQATNGLECYSCADGDGSGSGCSDKTISTVQCTGIHNMCLEAIGKSRKGNKDLGLMTFKGCASESMCQSSLLALVQELDSTEVLCCQGSLCNTRIVNGMVTESRVDPDSPDFSEDDECAAPSSTTSPSGQATRPGCVYRDEKGEVEVVHAPPESHVDNGTSTAAHDGTLAFNSTSHENEAIASNATSTLLHPGNVAMDDHDSHEDLFTGYSDVETASPEGAKASGHVSTGVSSATTNLDKKVDITSASNHGNVVVLVPIIVPKRTTAITTASSSSSGAINSKEVMGMSNNDEAEFEECEGEDKGISTGEHFIASKERNAASTQSTENTVVHGGDHSNAGVFTAERHGSTHAPATAENTNVDNSHTVHSNGITGGNFNPDEEALVSGSSVGTTHPKNKTPCKRPGSQRPPGVNLMSSPEAEKRVMGEHLTRNDAIHPERSLPGKTHFPDKTNTYSAAFGLTANLGLFSLTLFLATLLH</sequence>